<reference evidence="1 2" key="1">
    <citation type="journal article" date="2018" name="Nat. Ecol. Evol.">
        <title>Pezizomycetes genomes reveal the molecular basis of ectomycorrhizal truffle lifestyle.</title>
        <authorList>
            <person name="Murat C."/>
            <person name="Payen T."/>
            <person name="Noel B."/>
            <person name="Kuo A."/>
            <person name="Morin E."/>
            <person name="Chen J."/>
            <person name="Kohler A."/>
            <person name="Krizsan K."/>
            <person name="Balestrini R."/>
            <person name="Da Silva C."/>
            <person name="Montanini B."/>
            <person name="Hainaut M."/>
            <person name="Levati E."/>
            <person name="Barry K.W."/>
            <person name="Belfiori B."/>
            <person name="Cichocki N."/>
            <person name="Clum A."/>
            <person name="Dockter R.B."/>
            <person name="Fauchery L."/>
            <person name="Guy J."/>
            <person name="Iotti M."/>
            <person name="Le Tacon F."/>
            <person name="Lindquist E.A."/>
            <person name="Lipzen A."/>
            <person name="Malagnac F."/>
            <person name="Mello A."/>
            <person name="Molinier V."/>
            <person name="Miyauchi S."/>
            <person name="Poulain J."/>
            <person name="Riccioni C."/>
            <person name="Rubini A."/>
            <person name="Sitrit Y."/>
            <person name="Splivallo R."/>
            <person name="Traeger S."/>
            <person name="Wang M."/>
            <person name="Zifcakova L."/>
            <person name="Wipf D."/>
            <person name="Zambonelli A."/>
            <person name="Paolocci F."/>
            <person name="Nowrousian M."/>
            <person name="Ottonello S."/>
            <person name="Baldrian P."/>
            <person name="Spatafora J.W."/>
            <person name="Henrissat B."/>
            <person name="Nagy L.G."/>
            <person name="Aury J.M."/>
            <person name="Wincker P."/>
            <person name="Grigoriev I.V."/>
            <person name="Bonfante P."/>
            <person name="Martin F.M."/>
        </authorList>
    </citation>
    <scope>NUCLEOTIDE SEQUENCE [LARGE SCALE GENOMIC DNA]</scope>
    <source>
        <strain evidence="1 2">120613-1</strain>
    </source>
</reference>
<sequence length="123" mass="13527">MDGISPIFKVLIEHPHTNIIFPLSIFFHITAPLVFSSTTPLAEAPAPKDLEVLASNLNLLSLSYIDRHPPLPLPLLITPASRGHNGSGLNEGDWIRCATRSSNRPFSKLLQTSTYILHSTISF</sequence>
<protein>
    <submittedName>
        <fullName evidence="1">Uncharacterized protein</fullName>
    </submittedName>
</protein>
<keyword evidence="2" id="KW-1185">Reference proteome</keyword>
<dbReference type="AlphaFoldDB" id="A0A3N4K4S5"/>
<dbReference type="EMBL" id="ML120376">
    <property type="protein sequence ID" value="RPB00915.1"/>
    <property type="molecule type" value="Genomic_DNA"/>
</dbReference>
<dbReference type="Proteomes" id="UP000276215">
    <property type="component" value="Unassembled WGS sequence"/>
</dbReference>
<proteinExistence type="predicted"/>
<evidence type="ECO:0000313" key="2">
    <source>
        <dbReference type="Proteomes" id="UP000276215"/>
    </source>
</evidence>
<name>A0A3N4K4S5_9PEZI</name>
<evidence type="ECO:0000313" key="1">
    <source>
        <dbReference type="EMBL" id="RPB00915.1"/>
    </source>
</evidence>
<gene>
    <name evidence="1" type="ORF">L873DRAFT_710809</name>
</gene>
<organism evidence="1 2">
    <name type="scientific">Choiromyces venosus 120613-1</name>
    <dbReference type="NCBI Taxonomy" id="1336337"/>
    <lineage>
        <taxon>Eukaryota</taxon>
        <taxon>Fungi</taxon>
        <taxon>Dikarya</taxon>
        <taxon>Ascomycota</taxon>
        <taxon>Pezizomycotina</taxon>
        <taxon>Pezizomycetes</taxon>
        <taxon>Pezizales</taxon>
        <taxon>Tuberaceae</taxon>
        <taxon>Choiromyces</taxon>
    </lineage>
</organism>
<accession>A0A3N4K4S5</accession>